<keyword evidence="3" id="KW-0378">Hydrolase</keyword>
<evidence type="ECO:0000313" key="4">
    <source>
        <dbReference type="EMBL" id="NYE42396.1"/>
    </source>
</evidence>
<dbReference type="Pfam" id="PF07969">
    <property type="entry name" value="Amidohydro_3"/>
    <property type="match status" value="1"/>
</dbReference>
<feature type="compositionally biased region" description="Basic and acidic residues" evidence="1">
    <location>
        <begin position="1"/>
        <end position="11"/>
    </location>
</feature>
<reference evidence="3 5" key="1">
    <citation type="submission" date="2020-05" db="EMBL/GenBank/DDBJ databases">
        <title>Whole genome shotgun sequence of Streptomyces fulvorobeus NBRC 15897.</title>
        <authorList>
            <person name="Komaki H."/>
            <person name="Tamura T."/>
        </authorList>
    </citation>
    <scope>NUCLEOTIDE SEQUENCE [LARGE SCALE GENOMIC DNA]</scope>
    <source>
        <strain evidence="3 5">NBRC 15897</strain>
    </source>
</reference>
<evidence type="ECO:0000313" key="6">
    <source>
        <dbReference type="Proteomes" id="UP000530403"/>
    </source>
</evidence>
<sequence length="451" mass="45039">MPDSQPRHPDDSAADGADTAGPPGGPGTAAPDAALVLCGARLTDGRVVDVRLSGGRIEAVGTAGSLTARGARVDLRGYLLLPAPAEPHAHSDTAFTADGVGPGGAGPASHRAEDVQRRATEAALLQVGHGATALRSHVRVGDVHGLAPLEAVLQARRSLHGLADLTPVAVPRLLTGVAGADNLAMLRDAVNMGAGVVGGCPDADPDPAGYAEAVLGIAAEHGCPVDLHTDGDDPARLARVAAMAGGLRPGVSFGPCGGLSRLPLDAAVRAADQLAAAGVSVICLPQGGCSGSERRVAAPVRLLRAAGVRVAAGSGALRDAANPVGRGDPLEAAYLLASQHGMRPDHAYQAVSATARAAMGLPEVRVEAGFPAELLAVRGEGMSGVLSLAYSRIVIHRGRVVARTSAVREYCDSEAVAALDLPRQGRADKGPPAGGARGQDGGPGRGPARGS</sequence>
<comment type="caution">
    <text evidence="3">The sequence shown here is derived from an EMBL/GenBank/DDBJ whole genome shotgun (WGS) entry which is preliminary data.</text>
</comment>
<dbReference type="EMBL" id="JACCCF010000001">
    <property type="protein sequence ID" value="NYE42396.1"/>
    <property type="molecule type" value="Genomic_DNA"/>
</dbReference>
<name>A0A7J0CAA3_9ACTN</name>
<dbReference type="InterPro" id="IPR011059">
    <property type="entry name" value="Metal-dep_hydrolase_composite"/>
</dbReference>
<feature type="compositionally biased region" description="Gly residues" evidence="1">
    <location>
        <begin position="432"/>
        <end position="451"/>
    </location>
</feature>
<dbReference type="GO" id="GO:0004131">
    <property type="term" value="F:cytosine deaminase activity"/>
    <property type="evidence" value="ECO:0007669"/>
    <property type="project" value="UniProtKB-EC"/>
</dbReference>
<feature type="region of interest" description="Disordered" evidence="1">
    <location>
        <begin position="91"/>
        <end position="115"/>
    </location>
</feature>
<evidence type="ECO:0000313" key="3">
    <source>
        <dbReference type="EMBL" id="GFM98794.1"/>
    </source>
</evidence>
<dbReference type="EC" id="3.5.4.1" evidence="4"/>
<dbReference type="PANTHER" id="PTHR32027:SF9">
    <property type="entry name" value="BLL3847 PROTEIN"/>
    <property type="match status" value="1"/>
</dbReference>
<dbReference type="InterPro" id="IPR013108">
    <property type="entry name" value="Amidohydro_3"/>
</dbReference>
<feature type="domain" description="Amidohydrolase 3" evidence="2">
    <location>
        <begin position="122"/>
        <end position="401"/>
    </location>
</feature>
<accession>A0A7J0CAA3</accession>
<dbReference type="Gene3D" id="3.20.20.140">
    <property type="entry name" value="Metal-dependent hydrolases"/>
    <property type="match status" value="1"/>
</dbReference>
<organism evidence="3 5">
    <name type="scientific">Streptomyces fulvorobeus</name>
    <dbReference type="NCBI Taxonomy" id="284028"/>
    <lineage>
        <taxon>Bacteria</taxon>
        <taxon>Bacillati</taxon>
        <taxon>Actinomycetota</taxon>
        <taxon>Actinomycetes</taxon>
        <taxon>Kitasatosporales</taxon>
        <taxon>Streptomycetaceae</taxon>
        <taxon>Streptomyces</taxon>
    </lineage>
</organism>
<dbReference type="InterPro" id="IPR032466">
    <property type="entry name" value="Metal_Hydrolase"/>
</dbReference>
<feature type="region of interest" description="Disordered" evidence="1">
    <location>
        <begin position="420"/>
        <end position="451"/>
    </location>
</feature>
<evidence type="ECO:0000256" key="1">
    <source>
        <dbReference type="SAM" id="MobiDB-lite"/>
    </source>
</evidence>
<dbReference type="SUPFAM" id="SSF51338">
    <property type="entry name" value="Composite domain of metallo-dependent hydrolases"/>
    <property type="match status" value="1"/>
</dbReference>
<dbReference type="PANTHER" id="PTHR32027">
    <property type="entry name" value="CYTOSINE DEAMINASE"/>
    <property type="match status" value="1"/>
</dbReference>
<dbReference type="EMBL" id="BLWC01000001">
    <property type="protein sequence ID" value="GFM98794.1"/>
    <property type="molecule type" value="Genomic_DNA"/>
</dbReference>
<dbReference type="RefSeq" id="WP_246353150.1">
    <property type="nucleotide sequence ID" value="NZ_BAAAUE010000009.1"/>
</dbReference>
<dbReference type="InterPro" id="IPR052349">
    <property type="entry name" value="Metallo-hydrolase_Enzymes"/>
</dbReference>
<proteinExistence type="predicted"/>
<dbReference type="SUPFAM" id="SSF51556">
    <property type="entry name" value="Metallo-dependent hydrolases"/>
    <property type="match status" value="1"/>
</dbReference>
<protein>
    <submittedName>
        <fullName evidence="4">Cytosine deaminase</fullName>
        <ecNumber evidence="4">3.5.4.1</ecNumber>
    </submittedName>
    <submittedName>
        <fullName evidence="3">Hydrolase</fullName>
    </submittedName>
</protein>
<evidence type="ECO:0000313" key="5">
    <source>
        <dbReference type="Proteomes" id="UP000498980"/>
    </source>
</evidence>
<dbReference type="AlphaFoldDB" id="A0A7J0CAA3"/>
<evidence type="ECO:0000259" key="2">
    <source>
        <dbReference type="Pfam" id="PF07969"/>
    </source>
</evidence>
<feature type="region of interest" description="Disordered" evidence="1">
    <location>
        <begin position="1"/>
        <end position="30"/>
    </location>
</feature>
<reference evidence="4 6" key="2">
    <citation type="submission" date="2020-07" db="EMBL/GenBank/DDBJ databases">
        <title>Sequencing the genomes of 1000 actinobacteria strains.</title>
        <authorList>
            <person name="Klenk H.-P."/>
        </authorList>
    </citation>
    <scope>NUCLEOTIDE SEQUENCE [LARGE SCALE GENOMIC DNA]</scope>
    <source>
        <strain evidence="4 6">DSM 41455</strain>
    </source>
</reference>
<keyword evidence="5" id="KW-1185">Reference proteome</keyword>
<gene>
    <name evidence="4" type="ORF">HEB29_003407</name>
    <name evidence="3" type="ORF">Sfulv_36050</name>
</gene>
<dbReference type="Proteomes" id="UP000498980">
    <property type="component" value="Unassembled WGS sequence"/>
</dbReference>
<dbReference type="Proteomes" id="UP000530403">
    <property type="component" value="Unassembled WGS sequence"/>
</dbReference>
<dbReference type="Gene3D" id="2.30.40.10">
    <property type="entry name" value="Urease, subunit C, domain 1"/>
    <property type="match status" value="1"/>
</dbReference>